<comment type="caution">
    <text evidence="2">The sequence shown here is derived from an EMBL/GenBank/DDBJ whole genome shotgun (WGS) entry which is preliminary data.</text>
</comment>
<proteinExistence type="predicted"/>
<name>A0A934IG73_9HYPH</name>
<dbReference type="SUPFAM" id="SSF52821">
    <property type="entry name" value="Rhodanese/Cell cycle control phosphatase"/>
    <property type="match status" value="1"/>
</dbReference>
<evidence type="ECO:0000259" key="1">
    <source>
        <dbReference type="PROSITE" id="PS50206"/>
    </source>
</evidence>
<dbReference type="Gene3D" id="3.40.250.10">
    <property type="entry name" value="Rhodanese-like domain"/>
    <property type="match status" value="1"/>
</dbReference>
<dbReference type="SMART" id="SM00450">
    <property type="entry name" value="RHOD"/>
    <property type="match status" value="1"/>
</dbReference>
<dbReference type="PROSITE" id="PS50206">
    <property type="entry name" value="RHODANESE_3"/>
    <property type="match status" value="1"/>
</dbReference>
<gene>
    <name evidence="2" type="ORF">JCR33_10350</name>
</gene>
<dbReference type="PANTHER" id="PTHR47377:SF1">
    <property type="entry name" value="RHODANESE-LIKE DOMAIN-CONTAINING PROTEIN 4, CHLOROPLASTIC"/>
    <property type="match status" value="1"/>
</dbReference>
<accession>A0A934IG73</accession>
<dbReference type="InterPro" id="IPR001763">
    <property type="entry name" value="Rhodanese-like_dom"/>
</dbReference>
<dbReference type="InterPro" id="IPR036873">
    <property type="entry name" value="Rhodanese-like_dom_sf"/>
</dbReference>
<protein>
    <submittedName>
        <fullName evidence="2">Rhodanese-like domain-containing protein</fullName>
    </submittedName>
</protein>
<feature type="domain" description="Rhodanese" evidence="1">
    <location>
        <begin position="12"/>
        <end position="118"/>
    </location>
</feature>
<dbReference type="AlphaFoldDB" id="A0A934IG73"/>
<dbReference type="EMBL" id="JAEKJA010000007">
    <property type="protein sequence ID" value="MBJ3776089.1"/>
    <property type="molecule type" value="Genomic_DNA"/>
</dbReference>
<dbReference type="PANTHER" id="PTHR47377">
    <property type="entry name" value="RHODANESE-LIKE DOMAIN-CONTAINING PROTEIN 4, CHLOROPLASTIC"/>
    <property type="match status" value="1"/>
</dbReference>
<reference evidence="2" key="1">
    <citation type="submission" date="2020-12" db="EMBL/GenBank/DDBJ databases">
        <title>Bacterial taxonomy.</title>
        <authorList>
            <person name="Pan X."/>
        </authorList>
    </citation>
    <scope>NUCLEOTIDE SEQUENCE</scope>
    <source>
        <strain evidence="2">B2012</strain>
    </source>
</reference>
<dbReference type="InterPro" id="IPR044240">
    <property type="entry name" value="STR4-like"/>
</dbReference>
<sequence length="132" mass="14193">MTPDETFEALEADANAVLVDVRTRAEWSYVGIVDLGALGRDPVLIEWQTFPTMEVAYDFGPALEGACPDKSAALYFLCRSGARSLAAAKLASALGYRRCVNVKDGFEGPPDAEGHRGTVAGWKASGLPWRQS</sequence>
<evidence type="ECO:0000313" key="3">
    <source>
        <dbReference type="Proteomes" id="UP000609531"/>
    </source>
</evidence>
<evidence type="ECO:0000313" key="2">
    <source>
        <dbReference type="EMBL" id="MBJ3776089.1"/>
    </source>
</evidence>
<keyword evidence="3" id="KW-1185">Reference proteome</keyword>
<dbReference type="Pfam" id="PF00581">
    <property type="entry name" value="Rhodanese"/>
    <property type="match status" value="1"/>
</dbReference>
<dbReference type="Proteomes" id="UP000609531">
    <property type="component" value="Unassembled WGS sequence"/>
</dbReference>
<organism evidence="2 3">
    <name type="scientific">Acuticoccus mangrovi</name>
    <dbReference type="NCBI Taxonomy" id="2796142"/>
    <lineage>
        <taxon>Bacteria</taxon>
        <taxon>Pseudomonadati</taxon>
        <taxon>Pseudomonadota</taxon>
        <taxon>Alphaproteobacteria</taxon>
        <taxon>Hyphomicrobiales</taxon>
        <taxon>Amorphaceae</taxon>
        <taxon>Acuticoccus</taxon>
    </lineage>
</organism>